<reference evidence="1 2" key="1">
    <citation type="submission" date="2020-09" db="EMBL/GenBank/DDBJ databases">
        <title>Photobacterium sp. CAU 1568 isolated from sand of Sido Beach.</title>
        <authorList>
            <person name="Kim W."/>
        </authorList>
    </citation>
    <scope>NUCLEOTIDE SEQUENCE [LARGE SCALE GENOMIC DNA]</scope>
    <source>
        <strain evidence="1 2">CAU 1568</strain>
    </source>
</reference>
<keyword evidence="2" id="KW-1185">Reference proteome</keyword>
<dbReference type="RefSeq" id="WP_192016385.1">
    <property type="nucleotide sequence ID" value="NZ_JACYTP010000008.1"/>
</dbReference>
<proteinExistence type="predicted"/>
<accession>A0ABR9BQD9</accession>
<dbReference type="Proteomes" id="UP000649768">
    <property type="component" value="Unassembled WGS sequence"/>
</dbReference>
<dbReference type="EMBL" id="JACYTP010000008">
    <property type="protein sequence ID" value="MBD8513696.1"/>
    <property type="molecule type" value="Genomic_DNA"/>
</dbReference>
<protein>
    <submittedName>
        <fullName evidence="1">Uncharacterized protein</fullName>
    </submittedName>
</protein>
<gene>
    <name evidence="1" type="ORF">IFO68_13525</name>
</gene>
<name>A0ABR9BQD9_9GAMM</name>
<evidence type="ECO:0000313" key="2">
    <source>
        <dbReference type="Proteomes" id="UP000649768"/>
    </source>
</evidence>
<organism evidence="1 2">
    <name type="scientific">Photobacterium arenosum</name>
    <dbReference type="NCBI Taxonomy" id="2774143"/>
    <lineage>
        <taxon>Bacteria</taxon>
        <taxon>Pseudomonadati</taxon>
        <taxon>Pseudomonadota</taxon>
        <taxon>Gammaproteobacteria</taxon>
        <taxon>Vibrionales</taxon>
        <taxon>Vibrionaceae</taxon>
        <taxon>Photobacterium</taxon>
    </lineage>
</organism>
<evidence type="ECO:0000313" key="1">
    <source>
        <dbReference type="EMBL" id="MBD8513696.1"/>
    </source>
</evidence>
<comment type="caution">
    <text evidence="1">The sequence shown here is derived from an EMBL/GenBank/DDBJ whole genome shotgun (WGS) entry which is preliminary data.</text>
</comment>
<sequence length="63" mass="7361">MYQYGRPGHVKLAFTPMILCTQSSIGMVPDDREIETLLSQYRYLVPAEFDLDVWVNKDHEVDE</sequence>